<dbReference type="EMBL" id="JAZHOV010000006">
    <property type="protein sequence ID" value="MEF2255885.1"/>
    <property type="molecule type" value="Genomic_DNA"/>
</dbReference>
<proteinExistence type="predicted"/>
<gene>
    <name evidence="2" type="ORF">V2V91_12190</name>
</gene>
<reference evidence="2 3" key="1">
    <citation type="submission" date="2024-01" db="EMBL/GenBank/DDBJ databases">
        <title>the genome sequence of strain Microbacterium schleiferi NBRC 15075.</title>
        <authorList>
            <person name="Ding Y."/>
            <person name="Zhang G."/>
        </authorList>
    </citation>
    <scope>NUCLEOTIDE SEQUENCE [LARGE SCALE GENOMIC DNA]</scope>
    <source>
        <strain evidence="2 3">NBRC 15075</strain>
    </source>
</reference>
<keyword evidence="1" id="KW-0812">Transmembrane</keyword>
<name>A0ABU7V871_9MICO</name>
<evidence type="ECO:0000256" key="1">
    <source>
        <dbReference type="SAM" id="Phobius"/>
    </source>
</evidence>
<evidence type="ECO:0000313" key="2">
    <source>
        <dbReference type="EMBL" id="MEF2255885.1"/>
    </source>
</evidence>
<protein>
    <submittedName>
        <fullName evidence="2">Uncharacterized protein</fullName>
    </submittedName>
</protein>
<feature type="transmembrane region" description="Helical" evidence="1">
    <location>
        <begin position="6"/>
        <end position="25"/>
    </location>
</feature>
<keyword evidence="1" id="KW-1133">Transmembrane helix</keyword>
<comment type="caution">
    <text evidence="2">The sequence shown here is derived from an EMBL/GenBank/DDBJ whole genome shotgun (WGS) entry which is preliminary data.</text>
</comment>
<evidence type="ECO:0000313" key="3">
    <source>
        <dbReference type="Proteomes" id="UP001351900"/>
    </source>
</evidence>
<dbReference type="RefSeq" id="WP_331792033.1">
    <property type="nucleotide sequence ID" value="NZ_BAAAUO010000001.1"/>
</dbReference>
<sequence length="148" mass="15967">MIPLGMAGVLALTGAAVLVPLGLWVNDTKVELDAEIPIIYTTDTGVDVSCRFGIYFGDPANRTAADEQLADFVESHDWTGIGQRIYEQAIANPFVPGPDDDLQVDNQEVRDGFSFHRALDLIWGEIPTELQQAGQSSGGTSDCTGKLR</sequence>
<keyword evidence="3" id="KW-1185">Reference proteome</keyword>
<dbReference type="Proteomes" id="UP001351900">
    <property type="component" value="Unassembled WGS sequence"/>
</dbReference>
<accession>A0ABU7V871</accession>
<organism evidence="2 3">
    <name type="scientific">Microbacterium schleiferi</name>
    <dbReference type="NCBI Taxonomy" id="69362"/>
    <lineage>
        <taxon>Bacteria</taxon>
        <taxon>Bacillati</taxon>
        <taxon>Actinomycetota</taxon>
        <taxon>Actinomycetes</taxon>
        <taxon>Micrococcales</taxon>
        <taxon>Microbacteriaceae</taxon>
        <taxon>Microbacterium</taxon>
    </lineage>
</organism>
<keyword evidence="1" id="KW-0472">Membrane</keyword>